<evidence type="ECO:0000256" key="12">
    <source>
        <dbReference type="PROSITE-ProRule" id="PRU01393"/>
    </source>
</evidence>
<evidence type="ECO:0000256" key="6">
    <source>
        <dbReference type="ARBA" id="ARBA00022801"/>
    </source>
</evidence>
<comment type="similarity">
    <text evidence="3 9 12 13">Belongs to the peptidase C12 family.</text>
</comment>
<dbReference type="SUPFAM" id="SSF54001">
    <property type="entry name" value="Cysteine proteinases"/>
    <property type="match status" value="1"/>
</dbReference>
<proteinExistence type="inferred from homology"/>
<feature type="active site" description="Nucleophile" evidence="10 12">
    <location>
        <position position="84"/>
    </location>
</feature>
<evidence type="ECO:0000313" key="17">
    <source>
        <dbReference type="Proteomes" id="UP000054937"/>
    </source>
</evidence>
<dbReference type="PROSITE" id="PS52049">
    <property type="entry name" value="ULD"/>
    <property type="match status" value="1"/>
</dbReference>
<sequence length="373" mass="43842">MDNGEWCTIESDPGVFTELIKGIGVKNCQVEEIYSLQDEHLLNDLGEIFGLIFLFKWVKQEPRKCLSFYDQDLFFCNQVIQNACATQALLSVLLNNEKIQTGSELQYFKQETKDFDPQLRGEALSNQELIRTVHNSFQKPEPFDFYQDPNDKQKGDAYHFISYVPFKGKVYELDGLQKGPILIGDIKEGQNWIDIAKEEINGRIKKYSEQEVMFNLMAVIQDKRQMAEKEIQDLNTRVLKIYQDMKSQKVALSEEQQKDHDQLQNIIKQEWLENTVSDESIISEEVFNKELNELKQKINHFQDVIQQENYKAEEHRVENVRRKHNYIPFILELLKMTAKKGKLPGLIEQAKKKQQEKNEMARQRKLQQQQGNK</sequence>
<evidence type="ECO:0000313" key="16">
    <source>
        <dbReference type="EMBL" id="KRX04035.1"/>
    </source>
</evidence>
<feature type="compositionally biased region" description="Basic and acidic residues" evidence="14">
    <location>
        <begin position="351"/>
        <end position="362"/>
    </location>
</feature>
<feature type="region of interest" description="Disordered" evidence="14">
    <location>
        <begin position="351"/>
        <end position="373"/>
    </location>
</feature>
<dbReference type="GO" id="GO:0005737">
    <property type="term" value="C:cytoplasm"/>
    <property type="evidence" value="ECO:0007669"/>
    <property type="project" value="TreeGrafter"/>
</dbReference>
<keyword evidence="6 9" id="KW-0378">Hydrolase</keyword>
<name>A0A0V0QNT3_PSEPJ</name>
<dbReference type="EMBL" id="LDAU01000122">
    <property type="protein sequence ID" value="KRX04035.1"/>
    <property type="molecule type" value="Genomic_DNA"/>
</dbReference>
<dbReference type="AlphaFoldDB" id="A0A0V0QNT3"/>
<evidence type="ECO:0000256" key="11">
    <source>
        <dbReference type="PIRSR" id="PIRSR038120-2"/>
    </source>
</evidence>
<evidence type="ECO:0000259" key="15">
    <source>
        <dbReference type="PROSITE" id="PS52048"/>
    </source>
</evidence>
<accession>A0A0V0QNT3</accession>
<keyword evidence="5 9" id="KW-0833">Ubl conjugation pathway</keyword>
<dbReference type="PROSITE" id="PS52048">
    <property type="entry name" value="UCH_DOMAIN"/>
    <property type="match status" value="1"/>
</dbReference>
<evidence type="ECO:0000256" key="8">
    <source>
        <dbReference type="ARBA" id="ARBA00023242"/>
    </source>
</evidence>
<evidence type="ECO:0000256" key="14">
    <source>
        <dbReference type="SAM" id="MobiDB-lite"/>
    </source>
</evidence>
<evidence type="ECO:0000256" key="5">
    <source>
        <dbReference type="ARBA" id="ARBA00022786"/>
    </source>
</evidence>
<dbReference type="InParanoid" id="A0A0V0QNT3"/>
<dbReference type="OMA" id="YIQYEIQ"/>
<reference evidence="16 17" key="1">
    <citation type="journal article" date="2015" name="Sci. Rep.">
        <title>Genome of the facultative scuticociliatosis pathogen Pseudocohnilembus persalinus provides insight into its virulence through horizontal gene transfer.</title>
        <authorList>
            <person name="Xiong J."/>
            <person name="Wang G."/>
            <person name="Cheng J."/>
            <person name="Tian M."/>
            <person name="Pan X."/>
            <person name="Warren A."/>
            <person name="Jiang C."/>
            <person name="Yuan D."/>
            <person name="Miao W."/>
        </authorList>
    </citation>
    <scope>NUCLEOTIDE SEQUENCE [LARGE SCALE GENOMIC DNA]</scope>
    <source>
        <strain evidence="16">36N120E</strain>
    </source>
</reference>
<dbReference type="InterPro" id="IPR017390">
    <property type="entry name" value="Ubiquitinyl_hydrolase_UCH37"/>
</dbReference>
<dbReference type="InterPro" id="IPR001578">
    <property type="entry name" value="Peptidase_C12_UCH"/>
</dbReference>
<dbReference type="PANTHER" id="PTHR10589:SF16">
    <property type="entry name" value="UBIQUITIN CARBOXYL-TERMINAL HYDROLASE ISOZYME L5"/>
    <property type="match status" value="1"/>
</dbReference>
<dbReference type="GO" id="GO:0005634">
    <property type="term" value="C:nucleus"/>
    <property type="evidence" value="ECO:0007669"/>
    <property type="project" value="UniProtKB-SubCell"/>
</dbReference>
<dbReference type="InterPro" id="IPR041507">
    <property type="entry name" value="UCH_C"/>
</dbReference>
<gene>
    <name evidence="16" type="ORF">PPERSA_12482</name>
</gene>
<evidence type="ECO:0000256" key="1">
    <source>
        <dbReference type="ARBA" id="ARBA00000707"/>
    </source>
</evidence>
<dbReference type="CDD" id="cd09617">
    <property type="entry name" value="Peptidase_C12_UCH37_BAP1"/>
    <property type="match status" value="1"/>
</dbReference>
<evidence type="ECO:0000256" key="2">
    <source>
        <dbReference type="ARBA" id="ARBA00004123"/>
    </source>
</evidence>
<dbReference type="InterPro" id="IPR038765">
    <property type="entry name" value="Papain-like_cys_pep_sf"/>
</dbReference>
<dbReference type="PANTHER" id="PTHR10589">
    <property type="entry name" value="UBIQUITIN CARBOXYL-TERMINAL HYDROLASE"/>
    <property type="match status" value="1"/>
</dbReference>
<dbReference type="FunFam" id="3.40.532.10:FF:000003">
    <property type="entry name" value="Ubiquitin carboxyl-terminal hydrolase"/>
    <property type="match status" value="1"/>
</dbReference>
<keyword evidence="7 9" id="KW-0788">Thiol protease</keyword>
<protein>
    <recommendedName>
        <fullName evidence="9 13">Ubiquitin carboxyl-terminal hydrolase</fullName>
        <ecNumber evidence="9 13">3.4.19.12</ecNumber>
    </recommendedName>
</protein>
<dbReference type="Pfam" id="PF18031">
    <property type="entry name" value="UCH_C"/>
    <property type="match status" value="1"/>
</dbReference>
<dbReference type="Proteomes" id="UP000054937">
    <property type="component" value="Unassembled WGS sequence"/>
</dbReference>
<evidence type="ECO:0000256" key="13">
    <source>
        <dbReference type="RuleBase" id="RU361215"/>
    </source>
</evidence>
<dbReference type="InterPro" id="IPR036959">
    <property type="entry name" value="Peptidase_C12_UCH_sf"/>
</dbReference>
<comment type="catalytic activity">
    <reaction evidence="1 9 12 13">
        <text>Thiol-dependent hydrolysis of ester, thioester, amide, peptide and isopeptide bonds formed by the C-terminal Gly of ubiquitin (a 76-residue protein attached to proteins as an intracellular targeting signal).</text>
        <dbReference type="EC" id="3.4.19.12"/>
    </reaction>
</comment>
<dbReference type="GO" id="GO:0006511">
    <property type="term" value="P:ubiquitin-dependent protein catabolic process"/>
    <property type="evidence" value="ECO:0007669"/>
    <property type="project" value="UniProtKB-UniRule"/>
</dbReference>
<evidence type="ECO:0000256" key="4">
    <source>
        <dbReference type="ARBA" id="ARBA00022670"/>
    </source>
</evidence>
<comment type="subcellular location">
    <subcellularLocation>
        <location evidence="2">Nucleus</location>
    </subcellularLocation>
</comment>
<dbReference type="FunCoup" id="A0A0V0QNT3">
    <property type="interactions" value="350"/>
</dbReference>
<comment type="caution">
    <text evidence="16">The sequence shown here is derived from an EMBL/GenBank/DDBJ whole genome shotgun (WGS) entry which is preliminary data.</text>
</comment>
<dbReference type="Pfam" id="PF01088">
    <property type="entry name" value="Peptidase_C12"/>
    <property type="match status" value="1"/>
</dbReference>
<evidence type="ECO:0000256" key="3">
    <source>
        <dbReference type="ARBA" id="ARBA00009326"/>
    </source>
</evidence>
<keyword evidence="4 9" id="KW-0645">Protease</keyword>
<dbReference type="PRINTS" id="PR00707">
    <property type="entry name" value="UBCTHYDRLASE"/>
</dbReference>
<feature type="domain" description="UCH catalytic" evidence="15">
    <location>
        <begin position="5"/>
        <end position="221"/>
    </location>
</feature>
<evidence type="ECO:0000256" key="7">
    <source>
        <dbReference type="ARBA" id="ARBA00022807"/>
    </source>
</evidence>
<evidence type="ECO:0000256" key="9">
    <source>
        <dbReference type="PIRNR" id="PIRNR038120"/>
    </source>
</evidence>
<keyword evidence="8" id="KW-0539">Nucleus</keyword>
<dbReference type="GO" id="GO:0016579">
    <property type="term" value="P:protein deubiquitination"/>
    <property type="evidence" value="ECO:0007669"/>
    <property type="project" value="InterPro"/>
</dbReference>
<dbReference type="GO" id="GO:0004843">
    <property type="term" value="F:cysteine-type deubiquitinase activity"/>
    <property type="evidence" value="ECO:0007669"/>
    <property type="project" value="UniProtKB-UniRule"/>
</dbReference>
<keyword evidence="17" id="KW-1185">Reference proteome</keyword>
<feature type="site" description="Transition state stabilizer" evidence="12">
    <location>
        <position position="78"/>
    </location>
</feature>
<dbReference type="OrthoDB" id="1924260at2759"/>
<evidence type="ECO:0000256" key="10">
    <source>
        <dbReference type="PIRSR" id="PIRSR038120-1"/>
    </source>
</evidence>
<dbReference type="PIRSF" id="PIRSF038120">
    <property type="entry name" value="Ubiquitinyl_hydrolase_UCH37"/>
    <property type="match status" value="1"/>
</dbReference>
<feature type="site" description="Important for enzyme activity" evidence="11 12">
    <location>
        <position position="174"/>
    </location>
</feature>
<organism evidence="16 17">
    <name type="scientific">Pseudocohnilembus persalinus</name>
    <name type="common">Ciliate</name>
    <dbReference type="NCBI Taxonomy" id="266149"/>
    <lineage>
        <taxon>Eukaryota</taxon>
        <taxon>Sar</taxon>
        <taxon>Alveolata</taxon>
        <taxon>Ciliophora</taxon>
        <taxon>Intramacronucleata</taxon>
        <taxon>Oligohymenophorea</taxon>
        <taxon>Scuticociliatia</taxon>
        <taxon>Philasterida</taxon>
        <taxon>Pseudocohnilembidae</taxon>
        <taxon>Pseudocohnilembus</taxon>
    </lineage>
</organism>
<feature type="active site" description="Proton donor" evidence="10 12">
    <location>
        <position position="159"/>
    </location>
</feature>
<dbReference type="EC" id="3.4.19.12" evidence="9 13"/>
<dbReference type="Gene3D" id="3.40.532.10">
    <property type="entry name" value="Peptidase C12, ubiquitin carboxyl-terminal hydrolase"/>
    <property type="match status" value="1"/>
</dbReference>